<evidence type="ECO:0000313" key="1">
    <source>
        <dbReference type="EMBL" id="KAB2585413.1"/>
    </source>
</evidence>
<organism evidence="1 2">
    <name type="scientific">Rhodococcus erythropolis</name>
    <name type="common">Arthrobacter picolinophilus</name>
    <dbReference type="NCBI Taxonomy" id="1833"/>
    <lineage>
        <taxon>Bacteria</taxon>
        <taxon>Bacillati</taxon>
        <taxon>Actinomycetota</taxon>
        <taxon>Actinomycetes</taxon>
        <taxon>Mycobacteriales</taxon>
        <taxon>Nocardiaceae</taxon>
        <taxon>Rhodococcus</taxon>
        <taxon>Rhodococcus erythropolis group</taxon>
    </lineage>
</organism>
<dbReference type="EMBL" id="MRBO01000334">
    <property type="protein sequence ID" value="KAB2585413.1"/>
    <property type="molecule type" value="Genomic_DNA"/>
</dbReference>
<proteinExistence type="predicted"/>
<dbReference type="Pfam" id="PF13589">
    <property type="entry name" value="HATPase_c_3"/>
    <property type="match status" value="1"/>
</dbReference>
<comment type="caution">
    <text evidence="1">The sequence shown here is derived from an EMBL/GenBank/DDBJ whole genome shotgun (WGS) entry which is preliminary data.</text>
</comment>
<name>A0A0C2WC51_RHOER</name>
<dbReference type="InterPro" id="IPR036890">
    <property type="entry name" value="HATPase_C_sf"/>
</dbReference>
<dbReference type="AlphaFoldDB" id="A0A0C2WC51"/>
<sequence length="505" mass="55162">MTDVAGTRIVGTKILAADESLAGAIGLHHTIATALADLIDNSLDAAASHVLIRFVQDGTRIVSMMVIDNGSGMGSDTIDAAMTYGRRRDYAAEDLGHFGVGMKAASLSQARLLRVWSRKSGHPTQGREIDSASVQGRQSVSVIEDRQAAEFFDAVTPRFPFDTGTVVEWRGITTLLMSAHADEQTSWLEQTINDVRSHLGVVFHRLIESGRIALTVDVFDVEAGRAGALRKVSAIDPFRYPRTGDLNYPRTLTVSIAGGTVTAEAHVWPARSNAPEFRIHGAPGRDQQGLYFYRHDRLLQIGGWNAIVRGRPDYGLARIAVDLNDSLLQHITINPEKSGVTLDATASAAVDGAVFTEGNGGFRSYLSDAERAVRAARSSAPRPISVIEPASGFPEDVLDSFSDAFEFSVGDDPVAVGWRALARDQFFEVDLRTRTLWINARFRRDLLGRRSLDPADAPVLKTLVFLLVSEMFEGTRIGARQREKMQAWQEVLISAVAAHREQVVQ</sequence>
<dbReference type="Gene3D" id="3.30.565.10">
    <property type="entry name" value="Histidine kinase-like ATPase, C-terminal domain"/>
    <property type="match status" value="1"/>
</dbReference>
<reference evidence="1 2" key="1">
    <citation type="journal article" date="2017" name="Poromechanics V (2013)">
        <title>Genomic Characterization of the Arsenic-Tolerant Actinobacterium, &lt;i&gt;Rhodococcus erythropolis&lt;/i&gt; S43.</title>
        <authorList>
            <person name="Retamal-Morales G."/>
            <person name="Mehnert M."/>
            <person name="Schwabe R."/>
            <person name="Tischler D."/>
            <person name="Schloemann M."/>
            <person name="Levican G.J."/>
        </authorList>
    </citation>
    <scope>NUCLEOTIDE SEQUENCE [LARGE SCALE GENOMIC DNA]</scope>
    <source>
        <strain evidence="1 2">S43</strain>
    </source>
</reference>
<evidence type="ECO:0000313" key="2">
    <source>
        <dbReference type="Proteomes" id="UP000325576"/>
    </source>
</evidence>
<keyword evidence="1" id="KW-0067">ATP-binding</keyword>
<gene>
    <name evidence="1" type="ORF">BS297_10550</name>
</gene>
<accession>A0A0C2WC51</accession>
<dbReference type="Proteomes" id="UP000325576">
    <property type="component" value="Unassembled WGS sequence"/>
</dbReference>
<dbReference type="GO" id="GO:0005524">
    <property type="term" value="F:ATP binding"/>
    <property type="evidence" value="ECO:0007669"/>
    <property type="project" value="UniProtKB-KW"/>
</dbReference>
<keyword evidence="1" id="KW-0547">Nucleotide-binding</keyword>
<protein>
    <submittedName>
        <fullName evidence="1">ATP-binding protein</fullName>
    </submittedName>
</protein>
<dbReference type="SUPFAM" id="SSF55874">
    <property type="entry name" value="ATPase domain of HSP90 chaperone/DNA topoisomerase II/histidine kinase"/>
    <property type="match status" value="1"/>
</dbReference>